<dbReference type="InterPro" id="IPR019787">
    <property type="entry name" value="Znf_PHD-finger"/>
</dbReference>
<evidence type="ECO:0000313" key="6">
    <source>
        <dbReference type="EMBL" id="CAG2230332.1"/>
    </source>
</evidence>
<evidence type="ECO:0000256" key="3">
    <source>
        <dbReference type="ARBA" id="ARBA00022833"/>
    </source>
</evidence>
<comment type="caution">
    <text evidence="6">The sequence shown here is derived from an EMBL/GenBank/DDBJ whole genome shotgun (WGS) entry which is preliminary data.</text>
</comment>
<dbReference type="Proteomes" id="UP000683360">
    <property type="component" value="Unassembled WGS sequence"/>
</dbReference>
<keyword evidence="3" id="KW-0862">Zinc</keyword>
<keyword evidence="1" id="KW-0479">Metal-binding</keyword>
<evidence type="ECO:0000256" key="1">
    <source>
        <dbReference type="ARBA" id="ARBA00022723"/>
    </source>
</evidence>
<dbReference type="InterPro" id="IPR019786">
    <property type="entry name" value="Zinc_finger_PHD-type_CS"/>
</dbReference>
<evidence type="ECO:0000313" key="7">
    <source>
        <dbReference type="Proteomes" id="UP000683360"/>
    </source>
</evidence>
<dbReference type="GO" id="GO:0008270">
    <property type="term" value="F:zinc ion binding"/>
    <property type="evidence" value="ECO:0007669"/>
    <property type="project" value="UniProtKB-KW"/>
</dbReference>
<keyword evidence="2 4" id="KW-0863">Zinc-finger</keyword>
<dbReference type="PROSITE" id="PS01359">
    <property type="entry name" value="ZF_PHD_1"/>
    <property type="match status" value="1"/>
</dbReference>
<dbReference type="Pfam" id="PF00628">
    <property type="entry name" value="PHD"/>
    <property type="match status" value="1"/>
</dbReference>
<dbReference type="InterPro" id="IPR013083">
    <property type="entry name" value="Znf_RING/FYVE/PHD"/>
</dbReference>
<dbReference type="AlphaFoldDB" id="A0A8S3TFN4"/>
<organism evidence="6 7">
    <name type="scientific">Mytilus edulis</name>
    <name type="common">Blue mussel</name>
    <dbReference type="NCBI Taxonomy" id="6550"/>
    <lineage>
        <taxon>Eukaryota</taxon>
        <taxon>Metazoa</taxon>
        <taxon>Spiralia</taxon>
        <taxon>Lophotrochozoa</taxon>
        <taxon>Mollusca</taxon>
        <taxon>Bivalvia</taxon>
        <taxon>Autobranchia</taxon>
        <taxon>Pteriomorphia</taxon>
        <taxon>Mytilida</taxon>
        <taxon>Mytiloidea</taxon>
        <taxon>Mytilidae</taxon>
        <taxon>Mytilinae</taxon>
        <taxon>Mytilus</taxon>
    </lineage>
</organism>
<dbReference type="PROSITE" id="PS50016">
    <property type="entry name" value="ZF_PHD_2"/>
    <property type="match status" value="1"/>
</dbReference>
<dbReference type="SUPFAM" id="SSF57903">
    <property type="entry name" value="FYVE/PHD zinc finger"/>
    <property type="match status" value="1"/>
</dbReference>
<keyword evidence="7" id="KW-1185">Reference proteome</keyword>
<dbReference type="SMART" id="SM00249">
    <property type="entry name" value="PHD"/>
    <property type="match status" value="1"/>
</dbReference>
<name>A0A8S3TFN4_MYTED</name>
<protein>
    <recommendedName>
        <fullName evidence="5">PHD-type domain-containing protein</fullName>
    </recommendedName>
</protein>
<sequence>MGSCNYHNIFKSKPRSLQSYHQCKVKASDLGFYASFDINNLKKCDFSLQSMIPSMDKDIKTMAGRSDHHKHLLTQLQHVASLLLLISGDIATNPGPIKFPCGSCKKPVRSNQKGIQCEDCDFWFHLKCIDLPIKEYTRLSDSTDSWFCRLCTLPNFTDSFFEIQHENENRNFSIDNDDEFDRSYLPSDQTTTTGVNISTREDEINLFEELKQVRK</sequence>
<accession>A0A8S3TFN4</accession>
<dbReference type="Gene3D" id="3.30.40.10">
    <property type="entry name" value="Zinc/RING finger domain, C3HC4 (zinc finger)"/>
    <property type="match status" value="1"/>
</dbReference>
<dbReference type="InterPro" id="IPR001965">
    <property type="entry name" value="Znf_PHD"/>
</dbReference>
<evidence type="ECO:0000256" key="2">
    <source>
        <dbReference type="ARBA" id="ARBA00022771"/>
    </source>
</evidence>
<proteinExistence type="predicted"/>
<dbReference type="InterPro" id="IPR011011">
    <property type="entry name" value="Znf_FYVE_PHD"/>
</dbReference>
<dbReference type="EMBL" id="CAJPWZ010002059">
    <property type="protein sequence ID" value="CAG2230332.1"/>
    <property type="molecule type" value="Genomic_DNA"/>
</dbReference>
<evidence type="ECO:0000259" key="5">
    <source>
        <dbReference type="PROSITE" id="PS50016"/>
    </source>
</evidence>
<gene>
    <name evidence="6" type="ORF">MEDL_43188</name>
</gene>
<evidence type="ECO:0000256" key="4">
    <source>
        <dbReference type="PROSITE-ProRule" id="PRU00146"/>
    </source>
</evidence>
<reference evidence="6" key="1">
    <citation type="submission" date="2021-03" db="EMBL/GenBank/DDBJ databases">
        <authorList>
            <person name="Bekaert M."/>
        </authorList>
    </citation>
    <scope>NUCLEOTIDE SEQUENCE</scope>
</reference>
<dbReference type="OrthoDB" id="6114466at2759"/>
<feature type="domain" description="PHD-type" evidence="5">
    <location>
        <begin position="98"/>
        <end position="154"/>
    </location>
</feature>